<gene>
    <name evidence="2" type="ORF">PTTW11_07948</name>
</gene>
<dbReference type="EMBL" id="HG992983">
    <property type="protein sequence ID" value="CAE7194419.1"/>
    <property type="molecule type" value="Genomic_DNA"/>
</dbReference>
<proteinExistence type="predicted"/>
<accession>A0A6S6W8I2</accession>
<feature type="compositionally biased region" description="Polar residues" evidence="1">
    <location>
        <begin position="13"/>
        <end position="27"/>
    </location>
</feature>
<dbReference type="Proteomes" id="UP000472372">
    <property type="component" value="Chromosome 7"/>
</dbReference>
<name>A0A6S6W8I2_9PLEO</name>
<evidence type="ECO:0000256" key="1">
    <source>
        <dbReference type="SAM" id="MobiDB-lite"/>
    </source>
</evidence>
<dbReference type="AlphaFoldDB" id="A0A6S6W8I2"/>
<feature type="region of interest" description="Disordered" evidence="1">
    <location>
        <begin position="71"/>
        <end position="136"/>
    </location>
</feature>
<sequence>MLRLETMIATSLISARSPTPSVGSRYSSPDGANEFDYGTDATSTQPCSPLHLSFYLSRTRSEDRQALLDVSATQHNSSITNTDPGEEHRSSSATSTGDTTNRHSKTQDDAGRPPRCNTAGARQLSYNPDHKDTMNKPTTYRQMFVDNGTFSQSEQPEASGANANMRDIVDHRLPPGLPKSPKSISSDKNVEIHPFDVSLASISSEEPGEDPNRDASSLRSASQQPTSFAHEPDVSTSQLRRALLSNISSALEIEELESSTSDRKIHREAALQALDGACESSEQPENVVADPSSHVNRRHGRVDWHKSTLFSSKGRQYSLGDHNEGYLSGRYITCIKQEDKKPEKNCGIEVWKLFFGLQVKK</sequence>
<feature type="region of interest" description="Disordered" evidence="1">
    <location>
        <begin position="13"/>
        <end position="48"/>
    </location>
</feature>
<reference evidence="2" key="1">
    <citation type="submission" date="2021-02" db="EMBL/GenBank/DDBJ databases">
        <authorList>
            <person name="Syme A R."/>
            <person name="Syme A R."/>
            <person name="Moolhuijzen P."/>
        </authorList>
    </citation>
    <scope>NUCLEOTIDE SEQUENCE</scope>
    <source>
        <strain evidence="2">W1-1</strain>
    </source>
</reference>
<evidence type="ECO:0000313" key="3">
    <source>
        <dbReference type="Proteomes" id="UP000472372"/>
    </source>
</evidence>
<feature type="compositionally biased region" description="Polar residues" evidence="1">
    <location>
        <begin position="71"/>
        <end position="83"/>
    </location>
</feature>
<feature type="compositionally biased region" description="Polar residues" evidence="1">
    <location>
        <begin position="214"/>
        <end position="227"/>
    </location>
</feature>
<protein>
    <submittedName>
        <fullName evidence="2">Uncharacterized protein</fullName>
    </submittedName>
</protein>
<organism evidence="2 3">
    <name type="scientific">Pyrenophora teres f. teres</name>
    <dbReference type="NCBI Taxonomy" id="97479"/>
    <lineage>
        <taxon>Eukaryota</taxon>
        <taxon>Fungi</taxon>
        <taxon>Dikarya</taxon>
        <taxon>Ascomycota</taxon>
        <taxon>Pezizomycotina</taxon>
        <taxon>Dothideomycetes</taxon>
        <taxon>Pleosporomycetidae</taxon>
        <taxon>Pleosporales</taxon>
        <taxon>Pleosporineae</taxon>
        <taxon>Pleosporaceae</taxon>
        <taxon>Pyrenophora</taxon>
    </lineage>
</organism>
<evidence type="ECO:0000313" key="2">
    <source>
        <dbReference type="EMBL" id="CAE7194419.1"/>
    </source>
</evidence>
<feature type="region of interest" description="Disordered" evidence="1">
    <location>
        <begin position="169"/>
        <end position="236"/>
    </location>
</feature>